<gene>
    <name evidence="1" type="ORF">OXD698_LOCUS54532</name>
</gene>
<dbReference type="EMBL" id="CAJOAZ010033235">
    <property type="protein sequence ID" value="CAF4453349.1"/>
    <property type="molecule type" value="Genomic_DNA"/>
</dbReference>
<dbReference type="AlphaFoldDB" id="A0A820SIE3"/>
<dbReference type="Proteomes" id="UP000663844">
    <property type="component" value="Unassembled WGS sequence"/>
</dbReference>
<comment type="caution">
    <text evidence="1">The sequence shown here is derived from an EMBL/GenBank/DDBJ whole genome shotgun (WGS) entry which is preliminary data.</text>
</comment>
<feature type="non-terminal residue" evidence="1">
    <location>
        <position position="106"/>
    </location>
</feature>
<name>A0A820SIE3_9BILA</name>
<evidence type="ECO:0000313" key="2">
    <source>
        <dbReference type="Proteomes" id="UP000663844"/>
    </source>
</evidence>
<sequence length="106" mass="12201">NNHLTVSSAGVRLYPFDRNLDTIGEEQLILDWHEKTIMDAEEQIKSVLFVELESIELKKLDTRNARPLYSAKLCQLHFQINIKINDLNLEETFTSLSQPFGLCSHA</sequence>
<protein>
    <submittedName>
        <fullName evidence="1">Uncharacterized protein</fullName>
    </submittedName>
</protein>
<accession>A0A820SIE3</accession>
<reference evidence="1" key="1">
    <citation type="submission" date="2021-02" db="EMBL/GenBank/DDBJ databases">
        <authorList>
            <person name="Nowell W R."/>
        </authorList>
    </citation>
    <scope>NUCLEOTIDE SEQUENCE</scope>
</reference>
<organism evidence="1 2">
    <name type="scientific">Adineta steineri</name>
    <dbReference type="NCBI Taxonomy" id="433720"/>
    <lineage>
        <taxon>Eukaryota</taxon>
        <taxon>Metazoa</taxon>
        <taxon>Spiralia</taxon>
        <taxon>Gnathifera</taxon>
        <taxon>Rotifera</taxon>
        <taxon>Eurotatoria</taxon>
        <taxon>Bdelloidea</taxon>
        <taxon>Adinetida</taxon>
        <taxon>Adinetidae</taxon>
        <taxon>Adineta</taxon>
    </lineage>
</organism>
<evidence type="ECO:0000313" key="1">
    <source>
        <dbReference type="EMBL" id="CAF4453349.1"/>
    </source>
</evidence>
<feature type="non-terminal residue" evidence="1">
    <location>
        <position position="1"/>
    </location>
</feature>
<proteinExistence type="predicted"/>